<gene>
    <name evidence="4" type="ORF">JKF63_00456</name>
</gene>
<feature type="region of interest" description="Disordered" evidence="1">
    <location>
        <begin position="755"/>
        <end position="775"/>
    </location>
</feature>
<dbReference type="EMBL" id="JAFJZO010000036">
    <property type="protein sequence ID" value="KAG5490336.1"/>
    <property type="molecule type" value="Genomic_DNA"/>
</dbReference>
<keyword evidence="2" id="KW-0472">Membrane</keyword>
<evidence type="ECO:0000256" key="1">
    <source>
        <dbReference type="SAM" id="MobiDB-lite"/>
    </source>
</evidence>
<feature type="transmembrane region" description="Helical" evidence="2">
    <location>
        <begin position="1446"/>
        <end position="1468"/>
    </location>
</feature>
<dbReference type="Proteomes" id="UP000674318">
    <property type="component" value="Unassembled WGS sequence"/>
</dbReference>
<protein>
    <submittedName>
        <fullName evidence="4">Uncharacterized protein</fullName>
    </submittedName>
</protein>
<name>A0A836HBN5_9TRYP</name>
<proteinExistence type="predicted"/>
<evidence type="ECO:0000256" key="2">
    <source>
        <dbReference type="SAM" id="Phobius"/>
    </source>
</evidence>
<feature type="compositionally biased region" description="Low complexity" evidence="1">
    <location>
        <begin position="121"/>
        <end position="138"/>
    </location>
</feature>
<dbReference type="OrthoDB" id="270911at2759"/>
<feature type="compositionally biased region" description="Low complexity" evidence="1">
    <location>
        <begin position="755"/>
        <end position="770"/>
    </location>
</feature>
<dbReference type="GeneID" id="94286584"/>
<dbReference type="RefSeq" id="XP_067752664.1">
    <property type="nucleotide sequence ID" value="XM_067896507.1"/>
</dbReference>
<evidence type="ECO:0000313" key="5">
    <source>
        <dbReference type="Proteomes" id="UP000674318"/>
    </source>
</evidence>
<feature type="region of interest" description="Disordered" evidence="1">
    <location>
        <begin position="119"/>
        <end position="151"/>
    </location>
</feature>
<comment type="caution">
    <text evidence="4">The sequence shown here is derived from an EMBL/GenBank/DDBJ whole genome shotgun (WGS) entry which is preliminary data.</text>
</comment>
<keyword evidence="2" id="KW-1133">Transmembrane helix</keyword>
<evidence type="ECO:0000313" key="4">
    <source>
        <dbReference type="EMBL" id="KAG5490336.1"/>
    </source>
</evidence>
<feature type="signal peptide" evidence="3">
    <location>
        <begin position="1"/>
        <end position="17"/>
    </location>
</feature>
<keyword evidence="2" id="KW-0812">Transmembrane</keyword>
<organism evidence="4 5">
    <name type="scientific">Porcisia hertigi</name>
    <dbReference type="NCBI Taxonomy" id="2761500"/>
    <lineage>
        <taxon>Eukaryota</taxon>
        <taxon>Discoba</taxon>
        <taxon>Euglenozoa</taxon>
        <taxon>Kinetoplastea</taxon>
        <taxon>Metakinetoplastina</taxon>
        <taxon>Trypanosomatida</taxon>
        <taxon>Trypanosomatidae</taxon>
        <taxon>Leishmaniinae</taxon>
        <taxon>Porcisia</taxon>
    </lineage>
</organism>
<feature type="chain" id="PRO_5032973588" evidence="3">
    <location>
        <begin position="18"/>
        <end position="1520"/>
    </location>
</feature>
<evidence type="ECO:0000256" key="3">
    <source>
        <dbReference type="SAM" id="SignalP"/>
    </source>
</evidence>
<keyword evidence="5" id="KW-1185">Reference proteome</keyword>
<sequence length="1520" mass="163884">MAAMAVMLLVIVSTARGQSTVTTAPPRCDEDGFNYRDIADQTSTGVLLYDGLSFCKSGGNTSVVVAKSPAPPHSVVPLSGWSYLVGLNGPTVATFSLNAVCDDTVVCQSTITYSAAQTEVPSPAVQPSSSPSPWSSKSDSSENAEPEPMYPVCSRANKTRFYAADSARVDVFHMDAPVSNCSYTTSVLTGPSVGLIMPGSTGLGYIYVMPSNVSVGTTTAFSYAVKCNGEVTCEDQVKVTVAATDKRIYPLCSNASKVHSYPVGEVSTDRFPLDIQNDSCTYTSSISVGPSIGTMTPFETGLAYEFAVPSTATVGHSTAVGYTVQCNADIVCADVLMVALAPASATSAPPASSLAPTTVPPASLPACSQNTQVNTYIINSLYRGKLPLDVQETECVYTAAIHNLSVGAVVTLDPSDPLGYLYSTDNSTAPQDTSIPYTIACNSVVICQGAVFIQLTLDAAACPASTATYIVHPGAVVNGTVDSGAVCSTGAAPRASLRSAIEGLILRADGTFSFQAPLTEADVAATVLLECNGEVVCQTNVVFVVAERTVAPPTTSTAAPIPMCHKFFQYEIPISTSTTGTLDAVPTASCEIITYLLEKSNNTIRGRLVVNLRGEFQYTAPDSQGVDYAAVDVYCANSFICRTQLVFLAYIPLTTVSPLQPCANVYYYQVTPGVGAKLSLNNMPGQDACPHGRHFTLTTGPQAGTLEMEPIGDFLYRPPMQKGQFSFTFTMYCLNQPHCAGTAYLLVSHEWTLDPTPTSSSSSSPEEGTSNITNEQITCRGTCNANAWKTYPSRKVWDTTPDAGYARKDGHLVNGMTVTWRENSLVFIVYSLIGNLGVRFPTFEPITSAEKAYMEPTDFASSVAPGSTGFEMSCLAQQGRNGTGEDVWRWTGLSNASGTGGVGAYYRSGESWYQKFGGKHVGCDTFSDPCAYAPLLTPANYTNSSLGRWTIDVNDCDATWTGVFPYRSVEKMVRHDGLPVWEFVGHHQLQGTLYSESVQAHSWLKPGQFDAHYDAHNILINLNQFVSVTKTGVEESLISVDAEFFTYVDKETHDQAFGINLLLYPSVESFMATSYARDRHVKGFKWVTQEWMSLDTEQCPTCTGSKSKCSASHAGAEASYTSSSFPEGDCANGTSRVHLFKGPAMMPSECPQNPMHVFNQSGFSPTRNCKTTYQNVTLRGIVPGSSGLSEAHLRALNFEGTVQLMLLMDDNRYERLDVHLSMYVSRLSKDAHRMQGELSTCRSGSYWPVLDPLGSSLPSNPFALSVAEATPLCVDDLSSTYGLNDWALFTVNMPGVKPNEVVVRSVYVLYNNLRIYLVYRNQSTGATVIPEKDFDGVWWQHGYPFLAFRDLRDNLQNISTTFSTEMQTSAVAADVVYAFIFIPGSLGTDANIEVVVEASNESSGPAASTTEFRRVLHIDPLLTQLSRQGPPPASSSPKHEQDRMDMYAMGASAGVAVTLVMTVIFFMLADNSRPLPKWVPRGKLIKETVLSVLPAGLHRKRESKPMAHRDMYDAMNSGCY</sequence>
<dbReference type="KEGG" id="phet:94286584"/>
<keyword evidence="3" id="KW-0732">Signal</keyword>
<reference evidence="4 5" key="1">
    <citation type="submission" date="2021-02" db="EMBL/GenBank/DDBJ databases">
        <title>Porcisia hertigi Genome sequencing and assembly.</title>
        <authorList>
            <person name="Almutairi H."/>
            <person name="Gatherer D."/>
        </authorList>
    </citation>
    <scope>NUCLEOTIDE SEQUENCE [LARGE SCALE GENOMIC DNA]</scope>
    <source>
        <strain evidence="4 5">C119</strain>
    </source>
</reference>
<accession>A0A836HBN5</accession>